<dbReference type="SMART" id="SM00327">
    <property type="entry name" value="VWA"/>
    <property type="match status" value="1"/>
</dbReference>
<dbReference type="CDD" id="cd00198">
    <property type="entry name" value="vWFA"/>
    <property type="match status" value="1"/>
</dbReference>
<dbReference type="PANTHER" id="PTHR10166">
    <property type="entry name" value="VOLTAGE-DEPENDENT CALCIUM CHANNEL SUBUNIT ALPHA-2/DELTA-RELATED"/>
    <property type="match status" value="1"/>
</dbReference>
<dbReference type="EMBL" id="AP019872">
    <property type="protein sequence ID" value="BBN17730.1"/>
    <property type="molecule type" value="Genomic_DNA"/>
</dbReference>
<keyword evidence="2" id="KW-0472">Membrane</keyword>
<evidence type="ECO:0000256" key="3">
    <source>
        <dbReference type="SAM" id="SignalP"/>
    </source>
</evidence>
<feature type="signal peptide" evidence="3">
    <location>
        <begin position="1"/>
        <end position="28"/>
    </location>
</feature>
<dbReference type="GO" id="GO:0005245">
    <property type="term" value="F:voltage-gated calcium channel activity"/>
    <property type="evidence" value="ECO:0007669"/>
    <property type="project" value="TreeGrafter"/>
</dbReference>
<evidence type="ECO:0000313" key="7">
    <source>
        <dbReference type="Proteomes" id="UP000077202"/>
    </source>
</evidence>
<sequence length="645" mass="71546">MVQRSSVGEVRSLRSLIVDALVILSVIAQSPRAGSKPVQGNRGDEYLALIEDSVQKLADKLAEIYPSECDADDPEPCGLCTQDECRPLNGSPVCANVTRNPRCNAYYPGCPSSIRVTRERSGLAYPRESIDALPDRAQTRTICRTQGLDATFMELFERNPHFADYYVGFPDGTRRSYPGREEADENSLYSCTSYDCRKRPWYNSAISNQNHLVILVDSRKVPLDPSFTESGDTLSLAKQYAKALLDTVYYEDRINVVPFDSNPKAKALKSSSVVVGFNDTDPQNHAELTGLRRKIDEILPAEDDVRLTSSNLTSGLQEALGLFAAAETADKMTKNVIVFTNGDILHDEALNETLDEISSSLVRLFIFSIKSSKSTDENLQILSALADRTRGIHVTLASTRNPLYQIRSYFGYQALMQKLSGRSMPFWTPAYADYYDIGKIITVTVPAFSTTVPTRFIGVAAIDVLYMEIGDIKNDFQRALYNRPSQKGVIDKMIFDSTRPYEDEFGDSCIDLTTDASAMAMCKTEKQIDPTQNFLDRLCCDNCAGSESKPRLWIYVVSIVSGVLILSLVGISVCVYVKRRSPAPKIETDSSLHDGSSQGILPRQDSGKAAKRMVNDNMQGGTPHRIHQTLSRLCVEKLPEPNAKL</sequence>
<dbReference type="GO" id="GO:0005891">
    <property type="term" value="C:voltage-gated calcium channel complex"/>
    <property type="evidence" value="ECO:0007669"/>
    <property type="project" value="TreeGrafter"/>
</dbReference>
<feature type="region of interest" description="Disordered" evidence="1">
    <location>
        <begin position="585"/>
        <end position="624"/>
    </location>
</feature>
<reference evidence="5" key="2">
    <citation type="journal article" date="2019" name="Curr. Biol.">
        <title>Chromatin organization in early land plants reveals an ancestral association between H3K27me3, transposons, and constitutive heterochromatin.</title>
        <authorList>
            <person name="Montgomery S.A."/>
            <person name="Tanizawa Y."/>
            <person name="Galik B."/>
            <person name="Wang N."/>
            <person name="Ito T."/>
            <person name="Mochizuki T."/>
            <person name="Akimcheva S."/>
            <person name="Bowman J."/>
            <person name="Cognat V."/>
            <person name="Drouard L."/>
            <person name="Ekker H."/>
            <person name="Houng S."/>
            <person name="Kohchi T."/>
            <person name="Lin S."/>
            <person name="Liu L.D."/>
            <person name="Nakamura Y."/>
            <person name="Valeeva L.R."/>
            <person name="Shakirov E.V."/>
            <person name="Shippen D.E."/>
            <person name="Wei W."/>
            <person name="Yagura M."/>
            <person name="Yamaoka S."/>
            <person name="Yamato K.T."/>
            <person name="Liu C."/>
            <person name="Berger F."/>
        </authorList>
    </citation>
    <scope>NUCLEOTIDE SEQUENCE [LARGE SCALE GENOMIC DNA]</scope>
    <source>
        <strain evidence="5">Tak-1</strain>
    </source>
</reference>
<evidence type="ECO:0000259" key="4">
    <source>
        <dbReference type="PROSITE" id="PS50234"/>
    </source>
</evidence>
<keyword evidence="2" id="KW-1133">Transmembrane helix</keyword>
<feature type="transmembrane region" description="Helical" evidence="2">
    <location>
        <begin position="552"/>
        <end position="577"/>
    </location>
</feature>
<name>A0A176VKH3_MARPO</name>
<organism evidence="6 7">
    <name type="scientific">Marchantia polymorpha subsp. ruderalis</name>
    <dbReference type="NCBI Taxonomy" id="1480154"/>
    <lineage>
        <taxon>Eukaryota</taxon>
        <taxon>Viridiplantae</taxon>
        <taxon>Streptophyta</taxon>
        <taxon>Embryophyta</taxon>
        <taxon>Marchantiophyta</taxon>
        <taxon>Marchantiopsida</taxon>
        <taxon>Marchantiidae</taxon>
        <taxon>Marchantiales</taxon>
        <taxon>Marchantiaceae</taxon>
        <taxon>Marchantia</taxon>
    </lineage>
</organism>
<keyword evidence="2" id="KW-0812">Transmembrane</keyword>
<feature type="chain" id="PRO_5042333709" description="VWFA domain-containing protein" evidence="3">
    <location>
        <begin position="29"/>
        <end position="645"/>
    </location>
</feature>
<evidence type="ECO:0000313" key="5">
    <source>
        <dbReference type="EMBL" id="BBN17730.1"/>
    </source>
</evidence>
<accession>A0A176VKH3</accession>
<dbReference type="InterPro" id="IPR051173">
    <property type="entry name" value="Ca_channel_alpha-2/delta"/>
</dbReference>
<dbReference type="PROSITE" id="PS50234">
    <property type="entry name" value="VWFA"/>
    <property type="match status" value="1"/>
</dbReference>
<evidence type="ECO:0000313" key="8">
    <source>
        <dbReference type="Proteomes" id="UP001162541"/>
    </source>
</evidence>
<dbReference type="InterPro" id="IPR036465">
    <property type="entry name" value="vWFA_dom_sf"/>
</dbReference>
<protein>
    <recommendedName>
        <fullName evidence="4">VWFA domain-containing protein</fullName>
    </recommendedName>
</protein>
<dbReference type="Gene3D" id="3.40.50.410">
    <property type="entry name" value="von Willebrand factor, type A domain"/>
    <property type="match status" value="1"/>
</dbReference>
<gene>
    <name evidence="6" type="ORF">AXG93_560s1010</name>
    <name evidence="5" type="ORF">Mp_7g16580</name>
</gene>
<dbReference type="AlphaFoldDB" id="A0A176VKH3"/>
<reference evidence="6 7" key="1">
    <citation type="submission" date="2016-03" db="EMBL/GenBank/DDBJ databases">
        <title>Mechanisms controlling the formation of the plant cell surface in tip-growing cells are functionally conserved among land plants.</title>
        <authorList>
            <person name="Honkanen S."/>
            <person name="Jones V.A."/>
            <person name="Morieri G."/>
            <person name="Champion C."/>
            <person name="Hetherington A.J."/>
            <person name="Kelly S."/>
            <person name="Saint-Marcoux D."/>
            <person name="Proust H."/>
            <person name="Prescott H."/>
            <person name="Dolan L."/>
        </authorList>
    </citation>
    <scope>NUCLEOTIDE SEQUENCE [LARGE SCALE GENOMIC DNA]</scope>
    <source>
        <strain evidence="7">cv. Tak-1 and cv. Tak-2</strain>
        <tissue evidence="6">Whole gametophyte</tissue>
    </source>
</reference>
<proteinExistence type="predicted"/>
<dbReference type="Gene3D" id="3.30.450.20">
    <property type="entry name" value="PAS domain"/>
    <property type="match status" value="1"/>
</dbReference>
<dbReference type="InterPro" id="IPR002035">
    <property type="entry name" value="VWF_A"/>
</dbReference>
<dbReference type="PANTHER" id="PTHR10166:SF37">
    <property type="entry name" value="STOLID, ISOFORM H"/>
    <property type="match status" value="1"/>
</dbReference>
<evidence type="ECO:0000256" key="2">
    <source>
        <dbReference type="SAM" id="Phobius"/>
    </source>
</evidence>
<feature type="domain" description="VWFA" evidence="4">
    <location>
        <begin position="211"/>
        <end position="419"/>
    </location>
</feature>
<reference evidence="8" key="3">
    <citation type="journal article" date="2020" name="Curr. Biol.">
        <title>Chromatin organization in early land plants reveals an ancestral association between H3K27me3, transposons, and constitutive heterochromatin.</title>
        <authorList>
            <person name="Montgomery S.A."/>
            <person name="Tanizawa Y."/>
            <person name="Galik B."/>
            <person name="Wang N."/>
            <person name="Ito T."/>
            <person name="Mochizuki T."/>
            <person name="Akimcheva S."/>
            <person name="Bowman J.L."/>
            <person name="Cognat V."/>
            <person name="Marechal-Drouard L."/>
            <person name="Ekker H."/>
            <person name="Hong S.F."/>
            <person name="Kohchi T."/>
            <person name="Lin S.S."/>
            <person name="Liu L.D."/>
            <person name="Nakamura Y."/>
            <person name="Valeeva L.R."/>
            <person name="Shakirov E.V."/>
            <person name="Shippen D.E."/>
            <person name="Wei W.L."/>
            <person name="Yagura M."/>
            <person name="Yamaoka S."/>
            <person name="Yamato K.T."/>
            <person name="Liu C."/>
            <person name="Berger F."/>
        </authorList>
    </citation>
    <scope>NUCLEOTIDE SEQUENCE [LARGE SCALE GENOMIC DNA]</scope>
    <source>
        <strain evidence="8">Tak-1</strain>
    </source>
</reference>
<dbReference type="Proteomes" id="UP000077202">
    <property type="component" value="Unassembled WGS sequence"/>
</dbReference>
<keyword evidence="7" id="KW-1185">Reference proteome</keyword>
<dbReference type="Proteomes" id="UP001162541">
    <property type="component" value="Chromosome 7"/>
</dbReference>
<evidence type="ECO:0000313" key="6">
    <source>
        <dbReference type="EMBL" id="OAE21459.1"/>
    </source>
</evidence>
<keyword evidence="3" id="KW-0732">Signal</keyword>
<evidence type="ECO:0000256" key="1">
    <source>
        <dbReference type="SAM" id="MobiDB-lite"/>
    </source>
</evidence>
<dbReference type="SUPFAM" id="SSF53300">
    <property type="entry name" value="vWA-like"/>
    <property type="match status" value="1"/>
</dbReference>
<dbReference type="EMBL" id="LVLJ01003431">
    <property type="protein sequence ID" value="OAE21459.1"/>
    <property type="molecule type" value="Genomic_DNA"/>
</dbReference>